<feature type="compositionally biased region" description="Acidic residues" evidence="1">
    <location>
        <begin position="408"/>
        <end position="417"/>
    </location>
</feature>
<gene>
    <name evidence="2" type="ORF">GCM10022268_17230</name>
</gene>
<evidence type="ECO:0000256" key="1">
    <source>
        <dbReference type="SAM" id="MobiDB-lite"/>
    </source>
</evidence>
<protein>
    <recommendedName>
        <fullName evidence="4">HK97 family phage portal protein</fullName>
    </recommendedName>
</protein>
<evidence type="ECO:0008006" key="4">
    <source>
        <dbReference type="Google" id="ProtNLM"/>
    </source>
</evidence>
<accession>A0ABP7DSD9</accession>
<dbReference type="EMBL" id="BAABBF010000003">
    <property type="protein sequence ID" value="GAA3708453.1"/>
    <property type="molecule type" value="Genomic_DNA"/>
</dbReference>
<proteinExistence type="predicted"/>
<dbReference type="InterPro" id="IPR006944">
    <property type="entry name" value="Phage/GTA_portal"/>
</dbReference>
<sequence length="417" mass="45959">MRLWPRREERSVVPVPEITSGATIQEWGEFWGQGGDAVALPIVTIDTALQVPAVLGAVMFLSRTLAALPLHAYRTAEGETEKADGELQMLLNEAPNPEWSSFQFRQYFWQQVFTGGRGMAWIERNGTRPVAIWPLDPTKTTIRREAGRKIYRFDGRDYPARDIIDVPFALKPNQVDAYGPIYTCRQAIGLAIAMNNFASGFFAGGGVPPLALEGPLPTGPEALKRAYADIRRAIDLARKTGQSFFGMPPGHTLKAVGTDPDKGQMGDARLFQIQEIARGYNLPPVFLQDLSKGTFSNTEQQDLQLVKHNIGQWARAFEDELNLKLFGQRRRSRRVKHNLDGLQRGDFKSRIDGLARAIQTAQLTPDEARGIEDRAAYPDGVGARPLVQGATVPLGSQPLLPTPSTGNEGDDQAVTEA</sequence>
<name>A0ABP7DSD9_9SPHN</name>
<reference evidence="3" key="1">
    <citation type="journal article" date="2019" name="Int. J. Syst. Evol. Microbiol.">
        <title>The Global Catalogue of Microorganisms (GCM) 10K type strain sequencing project: providing services to taxonomists for standard genome sequencing and annotation.</title>
        <authorList>
            <consortium name="The Broad Institute Genomics Platform"/>
            <consortium name="The Broad Institute Genome Sequencing Center for Infectious Disease"/>
            <person name="Wu L."/>
            <person name="Ma J."/>
        </authorList>
    </citation>
    <scope>NUCLEOTIDE SEQUENCE [LARGE SCALE GENOMIC DNA]</scope>
    <source>
        <strain evidence="3">JCM 17498</strain>
    </source>
</reference>
<dbReference type="NCBIfam" id="TIGR01537">
    <property type="entry name" value="portal_HK97"/>
    <property type="match status" value="1"/>
</dbReference>
<evidence type="ECO:0000313" key="3">
    <source>
        <dbReference type="Proteomes" id="UP001500523"/>
    </source>
</evidence>
<evidence type="ECO:0000313" key="2">
    <source>
        <dbReference type="EMBL" id="GAA3708453.1"/>
    </source>
</evidence>
<dbReference type="Pfam" id="PF04860">
    <property type="entry name" value="Phage_portal"/>
    <property type="match status" value="1"/>
</dbReference>
<feature type="region of interest" description="Disordered" evidence="1">
    <location>
        <begin position="391"/>
        <end position="417"/>
    </location>
</feature>
<dbReference type="Proteomes" id="UP001500523">
    <property type="component" value="Unassembled WGS sequence"/>
</dbReference>
<organism evidence="2 3">
    <name type="scientific">Sphingomonas cynarae</name>
    <dbReference type="NCBI Taxonomy" id="930197"/>
    <lineage>
        <taxon>Bacteria</taxon>
        <taxon>Pseudomonadati</taxon>
        <taxon>Pseudomonadota</taxon>
        <taxon>Alphaproteobacteria</taxon>
        <taxon>Sphingomonadales</taxon>
        <taxon>Sphingomonadaceae</taxon>
        <taxon>Sphingomonas</taxon>
    </lineage>
</organism>
<comment type="caution">
    <text evidence="2">The sequence shown here is derived from an EMBL/GenBank/DDBJ whole genome shotgun (WGS) entry which is preliminary data.</text>
</comment>
<dbReference type="InterPro" id="IPR006427">
    <property type="entry name" value="Portal_HK97"/>
</dbReference>
<keyword evidence="3" id="KW-1185">Reference proteome</keyword>